<dbReference type="RefSeq" id="WP_390227509.1">
    <property type="nucleotide sequence ID" value="NZ_JBHSCN010000003.1"/>
</dbReference>
<comment type="caution">
    <text evidence="2">The sequence shown here is derived from an EMBL/GenBank/DDBJ whole genome shotgun (WGS) entry which is preliminary data.</text>
</comment>
<dbReference type="EMBL" id="JBHSCN010000003">
    <property type="protein sequence ID" value="MFC4242639.1"/>
    <property type="molecule type" value="Genomic_DNA"/>
</dbReference>
<keyword evidence="1" id="KW-0472">Membrane</keyword>
<keyword evidence="1" id="KW-0812">Transmembrane</keyword>
<keyword evidence="3" id="KW-1185">Reference proteome</keyword>
<proteinExistence type="predicted"/>
<protein>
    <submittedName>
        <fullName evidence="2">Uncharacterized protein</fullName>
    </submittedName>
</protein>
<sequence length="170" mass="18164">MNPAARSRRRFAPLIVILSVFAAVLLFVGGVYAWAFIEPGTEGLSCSYPAKISGAITGQAGPVRCYLKALAGDSMPQMKTVVRSNYGMPDATEQPTRAAFRFSKDARSGLAHVDIQQTGVSADALVIIRFTDGKTDVQKISLVDPSSAVAWRMSTVNDHSTKTYTSAAGF</sequence>
<evidence type="ECO:0000313" key="3">
    <source>
        <dbReference type="Proteomes" id="UP001595900"/>
    </source>
</evidence>
<gene>
    <name evidence="2" type="ORF">ACFOYW_04575</name>
</gene>
<feature type="transmembrane region" description="Helical" evidence="1">
    <location>
        <begin position="12"/>
        <end position="37"/>
    </location>
</feature>
<keyword evidence="1" id="KW-1133">Transmembrane helix</keyword>
<name>A0ABV8Q5K4_9MICO</name>
<reference evidence="3" key="1">
    <citation type="journal article" date="2019" name="Int. J. Syst. Evol. Microbiol.">
        <title>The Global Catalogue of Microorganisms (GCM) 10K type strain sequencing project: providing services to taxonomists for standard genome sequencing and annotation.</title>
        <authorList>
            <consortium name="The Broad Institute Genomics Platform"/>
            <consortium name="The Broad Institute Genome Sequencing Center for Infectious Disease"/>
            <person name="Wu L."/>
            <person name="Ma J."/>
        </authorList>
    </citation>
    <scope>NUCLEOTIDE SEQUENCE [LARGE SCALE GENOMIC DNA]</scope>
    <source>
        <strain evidence="3">CGMCC 1.10363</strain>
    </source>
</reference>
<accession>A0ABV8Q5K4</accession>
<evidence type="ECO:0000313" key="2">
    <source>
        <dbReference type="EMBL" id="MFC4242639.1"/>
    </source>
</evidence>
<evidence type="ECO:0000256" key="1">
    <source>
        <dbReference type="SAM" id="Phobius"/>
    </source>
</evidence>
<dbReference type="Proteomes" id="UP001595900">
    <property type="component" value="Unassembled WGS sequence"/>
</dbReference>
<organism evidence="2 3">
    <name type="scientific">Gryllotalpicola reticulitermitis</name>
    <dbReference type="NCBI Taxonomy" id="1184153"/>
    <lineage>
        <taxon>Bacteria</taxon>
        <taxon>Bacillati</taxon>
        <taxon>Actinomycetota</taxon>
        <taxon>Actinomycetes</taxon>
        <taxon>Micrococcales</taxon>
        <taxon>Microbacteriaceae</taxon>
        <taxon>Gryllotalpicola</taxon>
    </lineage>
</organism>